<evidence type="ECO:0000313" key="2">
    <source>
        <dbReference type="EMBL" id="KAH3706907.1"/>
    </source>
</evidence>
<name>A0A9D4BST3_DREPO</name>
<proteinExistence type="predicted"/>
<sequence length="181" mass="19672">MRGRGARRKTGAQKRPRSVSPDGNRLNEGDKGKKVIDFDQLLREAENRKKGVPNGSSTGIVTSLPLHVSVPTFSLQQPSQSTMPAASNITTASAAMPNIRIVSDDVAAHIPDQLKQQIERGEFAYFELLLKGSVELQSHLSGATLSVSADGRLVAQQKECEYTIGSIAKWSDAFIIFMSVY</sequence>
<dbReference type="EMBL" id="JAIWYP010000014">
    <property type="protein sequence ID" value="KAH3706907.1"/>
    <property type="molecule type" value="Genomic_DNA"/>
</dbReference>
<reference evidence="2" key="2">
    <citation type="submission" date="2020-11" db="EMBL/GenBank/DDBJ databases">
        <authorList>
            <person name="McCartney M.A."/>
            <person name="Auch B."/>
            <person name="Kono T."/>
            <person name="Mallez S."/>
            <person name="Becker A."/>
            <person name="Gohl D.M."/>
            <person name="Silverstein K.A.T."/>
            <person name="Koren S."/>
            <person name="Bechman K.B."/>
            <person name="Herman A."/>
            <person name="Abrahante J.E."/>
            <person name="Garbe J."/>
        </authorList>
    </citation>
    <scope>NUCLEOTIDE SEQUENCE</scope>
    <source>
        <strain evidence="2">Duluth1</strain>
        <tissue evidence="2">Whole animal</tissue>
    </source>
</reference>
<dbReference type="AlphaFoldDB" id="A0A9D4BST3"/>
<organism evidence="2 3">
    <name type="scientific">Dreissena polymorpha</name>
    <name type="common">Zebra mussel</name>
    <name type="synonym">Mytilus polymorpha</name>
    <dbReference type="NCBI Taxonomy" id="45954"/>
    <lineage>
        <taxon>Eukaryota</taxon>
        <taxon>Metazoa</taxon>
        <taxon>Spiralia</taxon>
        <taxon>Lophotrochozoa</taxon>
        <taxon>Mollusca</taxon>
        <taxon>Bivalvia</taxon>
        <taxon>Autobranchia</taxon>
        <taxon>Heteroconchia</taxon>
        <taxon>Euheterodonta</taxon>
        <taxon>Imparidentia</taxon>
        <taxon>Neoheterodontei</taxon>
        <taxon>Myida</taxon>
        <taxon>Dreissenoidea</taxon>
        <taxon>Dreissenidae</taxon>
        <taxon>Dreissena</taxon>
    </lineage>
</organism>
<protein>
    <submittedName>
        <fullName evidence="2">Uncharacterized protein</fullName>
    </submittedName>
</protein>
<keyword evidence="3" id="KW-1185">Reference proteome</keyword>
<evidence type="ECO:0000313" key="3">
    <source>
        <dbReference type="Proteomes" id="UP000828390"/>
    </source>
</evidence>
<feature type="compositionally biased region" description="Basic residues" evidence="1">
    <location>
        <begin position="1"/>
        <end position="17"/>
    </location>
</feature>
<feature type="compositionally biased region" description="Basic and acidic residues" evidence="1">
    <location>
        <begin position="25"/>
        <end position="35"/>
    </location>
</feature>
<comment type="caution">
    <text evidence="2">The sequence shown here is derived from an EMBL/GenBank/DDBJ whole genome shotgun (WGS) entry which is preliminary data.</text>
</comment>
<accession>A0A9D4BST3</accession>
<dbReference type="Proteomes" id="UP000828390">
    <property type="component" value="Unassembled WGS sequence"/>
</dbReference>
<gene>
    <name evidence="2" type="ORF">DPMN_066298</name>
</gene>
<feature type="region of interest" description="Disordered" evidence="1">
    <location>
        <begin position="1"/>
        <end position="35"/>
    </location>
</feature>
<evidence type="ECO:0000256" key="1">
    <source>
        <dbReference type="SAM" id="MobiDB-lite"/>
    </source>
</evidence>
<reference evidence="2" key="1">
    <citation type="journal article" date="2019" name="bioRxiv">
        <title>The Genome of the Zebra Mussel, Dreissena polymorpha: A Resource for Invasive Species Research.</title>
        <authorList>
            <person name="McCartney M.A."/>
            <person name="Auch B."/>
            <person name="Kono T."/>
            <person name="Mallez S."/>
            <person name="Zhang Y."/>
            <person name="Obille A."/>
            <person name="Becker A."/>
            <person name="Abrahante J.E."/>
            <person name="Garbe J."/>
            <person name="Badalamenti J.P."/>
            <person name="Herman A."/>
            <person name="Mangelson H."/>
            <person name="Liachko I."/>
            <person name="Sullivan S."/>
            <person name="Sone E.D."/>
            <person name="Koren S."/>
            <person name="Silverstein K.A.T."/>
            <person name="Beckman K.B."/>
            <person name="Gohl D.M."/>
        </authorList>
    </citation>
    <scope>NUCLEOTIDE SEQUENCE</scope>
    <source>
        <strain evidence="2">Duluth1</strain>
        <tissue evidence="2">Whole animal</tissue>
    </source>
</reference>